<organism evidence="3 4">
    <name type="scientific">Micromonospora eburnea</name>
    <dbReference type="NCBI Taxonomy" id="227316"/>
    <lineage>
        <taxon>Bacteria</taxon>
        <taxon>Bacillati</taxon>
        <taxon>Actinomycetota</taxon>
        <taxon>Actinomycetes</taxon>
        <taxon>Micromonosporales</taxon>
        <taxon>Micromonosporaceae</taxon>
        <taxon>Micromonospora</taxon>
    </lineage>
</organism>
<keyword evidence="4" id="KW-1185">Reference proteome</keyword>
<evidence type="ECO:0000313" key="3">
    <source>
        <dbReference type="EMBL" id="SCL63118.1"/>
    </source>
</evidence>
<dbReference type="PROSITE" id="PS51257">
    <property type="entry name" value="PROKAR_LIPOPROTEIN"/>
    <property type="match status" value="1"/>
</dbReference>
<proteinExistence type="predicted"/>
<evidence type="ECO:0008006" key="5">
    <source>
        <dbReference type="Google" id="ProtNLM"/>
    </source>
</evidence>
<feature type="region of interest" description="Disordered" evidence="1">
    <location>
        <begin position="24"/>
        <end position="47"/>
    </location>
</feature>
<name>A0A1C6V9X6_9ACTN</name>
<feature type="signal peptide" evidence="2">
    <location>
        <begin position="1"/>
        <end position="23"/>
    </location>
</feature>
<evidence type="ECO:0000256" key="2">
    <source>
        <dbReference type="SAM" id="SignalP"/>
    </source>
</evidence>
<evidence type="ECO:0000256" key="1">
    <source>
        <dbReference type="SAM" id="MobiDB-lite"/>
    </source>
</evidence>
<reference evidence="4" key="1">
    <citation type="submission" date="2016-06" db="EMBL/GenBank/DDBJ databases">
        <authorList>
            <person name="Varghese N."/>
            <person name="Submissions Spin"/>
        </authorList>
    </citation>
    <scope>NUCLEOTIDE SEQUENCE [LARGE SCALE GENOMIC DNA]</scope>
    <source>
        <strain evidence="4">DSM 44814</strain>
    </source>
</reference>
<dbReference type="AlphaFoldDB" id="A0A1C6V9X6"/>
<accession>A0A1C6V9X6</accession>
<keyword evidence="2" id="KW-0732">Signal</keyword>
<dbReference type="STRING" id="227316.GA0070604_4900"/>
<dbReference type="EMBL" id="FMHY01000002">
    <property type="protein sequence ID" value="SCL63118.1"/>
    <property type="molecule type" value="Genomic_DNA"/>
</dbReference>
<dbReference type="OrthoDB" id="3390544at2"/>
<sequence>MRRVLAPLAGLILFAVTACGGTAAESNSSGSSSDDSSTTGDGVANETVPQCPFTAEQVSELVGQEMHDDGHCLWRDKEGIAMVTITMSTSSSGALTYDYQRSNAGETFKRVTELQNVDKGYIAVKDIGAEIVVISKAGSYTMNLSSFDWDLDKYEQTSRAMLDKILH</sequence>
<dbReference type="Proteomes" id="UP000199696">
    <property type="component" value="Unassembled WGS sequence"/>
</dbReference>
<protein>
    <recommendedName>
        <fullName evidence="5">DUF3558 domain-containing protein</fullName>
    </recommendedName>
</protein>
<feature type="chain" id="PRO_5008748516" description="DUF3558 domain-containing protein" evidence="2">
    <location>
        <begin position="24"/>
        <end position="167"/>
    </location>
</feature>
<feature type="compositionally biased region" description="Low complexity" evidence="1">
    <location>
        <begin position="24"/>
        <end position="44"/>
    </location>
</feature>
<dbReference type="RefSeq" id="WP_091123129.1">
    <property type="nucleotide sequence ID" value="NZ_FMHY01000002.1"/>
</dbReference>
<evidence type="ECO:0000313" key="4">
    <source>
        <dbReference type="Proteomes" id="UP000199696"/>
    </source>
</evidence>
<gene>
    <name evidence="3" type="ORF">GA0070604_4900</name>
</gene>